<sequence>MTSTTPPDPACPCGSQRPLAECCGRYHQGEPAPSPEALMRSRYSAFALDLTDYLRETWHTSTRPASLPADDATRWRRLEILDHDEQGDHGRVHFRATFQEGRRWGVLEEASRFVREGVCEEARWYYLDGEPSVTRLKPGRNDACPCGSGRKFKACCGLG</sequence>
<dbReference type="Gene3D" id="3.10.450.50">
    <property type="match status" value="1"/>
</dbReference>
<evidence type="ECO:0000313" key="4">
    <source>
        <dbReference type="EMBL" id="MEQ6889206.1"/>
    </source>
</evidence>
<accession>A0ABV1N901</accession>
<reference evidence="4 5" key="1">
    <citation type="submission" date="2024-05" db="EMBL/GenBank/DDBJ databases">
        <title>Halomonas sp. CS7 16S ribosomal RNA gene Genome sequencing and assembly.</title>
        <authorList>
            <person name="Yook S."/>
        </authorList>
    </citation>
    <scope>NUCLEOTIDE SEQUENCE [LARGE SCALE GENOMIC DNA]</scope>
    <source>
        <strain evidence="4 5">CS7</strain>
    </source>
</reference>
<name>A0ABV1N901_9GAMM</name>
<protein>
    <recommendedName>
        <fullName evidence="2">UPF0225 protein ABE957_11025</fullName>
    </recommendedName>
</protein>
<dbReference type="HAMAP" id="MF_00612">
    <property type="entry name" value="UPF0225"/>
    <property type="match status" value="1"/>
</dbReference>
<dbReference type="InterPro" id="IPR023006">
    <property type="entry name" value="YchJ-like"/>
</dbReference>
<dbReference type="EMBL" id="JBEGCI010000008">
    <property type="protein sequence ID" value="MEQ6889206.1"/>
    <property type="molecule type" value="Genomic_DNA"/>
</dbReference>
<dbReference type="PANTHER" id="PTHR33747">
    <property type="entry name" value="UPF0225 PROTEIN SCO1677"/>
    <property type="match status" value="1"/>
</dbReference>
<dbReference type="Proteomes" id="UP001472978">
    <property type="component" value="Unassembled WGS sequence"/>
</dbReference>
<dbReference type="InterPro" id="IPR048469">
    <property type="entry name" value="YchJ-like_M"/>
</dbReference>
<keyword evidence="5" id="KW-1185">Reference proteome</keyword>
<dbReference type="Pfam" id="PF17775">
    <property type="entry name" value="YchJ_M-like"/>
    <property type="match status" value="1"/>
</dbReference>
<comment type="similarity">
    <text evidence="1 2">Belongs to the UPF0225 family.</text>
</comment>
<evidence type="ECO:0000313" key="5">
    <source>
        <dbReference type="Proteomes" id="UP001472978"/>
    </source>
</evidence>
<feature type="domain" description="YchJ-like middle NTF2-like" evidence="3">
    <location>
        <begin position="34"/>
        <end position="129"/>
    </location>
</feature>
<dbReference type="SUPFAM" id="SSF103642">
    <property type="entry name" value="Sec-C motif"/>
    <property type="match status" value="1"/>
</dbReference>
<evidence type="ECO:0000256" key="2">
    <source>
        <dbReference type="HAMAP-Rule" id="MF_00612"/>
    </source>
</evidence>
<evidence type="ECO:0000259" key="3">
    <source>
        <dbReference type="Pfam" id="PF17775"/>
    </source>
</evidence>
<comment type="caution">
    <text evidence="4">The sequence shown here is derived from an EMBL/GenBank/DDBJ whole genome shotgun (WGS) entry which is preliminary data.</text>
</comment>
<dbReference type="SUPFAM" id="SSF54427">
    <property type="entry name" value="NTF2-like"/>
    <property type="match status" value="1"/>
</dbReference>
<dbReference type="PANTHER" id="PTHR33747:SF1">
    <property type="entry name" value="ADENYLATE CYCLASE-ASSOCIATED CAP C-TERMINAL DOMAIN-CONTAINING PROTEIN"/>
    <property type="match status" value="1"/>
</dbReference>
<dbReference type="InterPro" id="IPR004027">
    <property type="entry name" value="SEC_C_motif"/>
</dbReference>
<gene>
    <name evidence="4" type="ORF">ABE957_11025</name>
</gene>
<proteinExistence type="inferred from homology"/>
<evidence type="ECO:0000256" key="1">
    <source>
        <dbReference type="ARBA" id="ARBA00010839"/>
    </source>
</evidence>
<dbReference type="RefSeq" id="WP_349758742.1">
    <property type="nucleotide sequence ID" value="NZ_JBEGCI010000008.1"/>
</dbReference>
<organism evidence="4 5">
    <name type="scientific">Halomonas pelophila</name>
    <dbReference type="NCBI Taxonomy" id="3151122"/>
    <lineage>
        <taxon>Bacteria</taxon>
        <taxon>Pseudomonadati</taxon>
        <taxon>Pseudomonadota</taxon>
        <taxon>Gammaproteobacteria</taxon>
        <taxon>Oceanospirillales</taxon>
        <taxon>Halomonadaceae</taxon>
        <taxon>Halomonas</taxon>
    </lineage>
</organism>
<dbReference type="InterPro" id="IPR032710">
    <property type="entry name" value="NTF2-like_dom_sf"/>
</dbReference>
<dbReference type="Pfam" id="PF02810">
    <property type="entry name" value="SEC-C"/>
    <property type="match status" value="1"/>
</dbReference>